<protein>
    <recommendedName>
        <fullName evidence="1">DUF397 domain-containing protein</fullName>
    </recommendedName>
</protein>
<evidence type="ECO:0000259" key="1">
    <source>
        <dbReference type="Pfam" id="PF04149"/>
    </source>
</evidence>
<name>A0A1G8LRH5_9ACTN</name>
<evidence type="ECO:0000313" key="3">
    <source>
        <dbReference type="Proteomes" id="UP000198923"/>
    </source>
</evidence>
<dbReference type="Pfam" id="PF04149">
    <property type="entry name" value="DUF397"/>
    <property type="match status" value="1"/>
</dbReference>
<gene>
    <name evidence="2" type="ORF">SAMN05421505_1765</name>
</gene>
<accession>A0A1G8LRH5</accession>
<keyword evidence="3" id="KW-1185">Reference proteome</keyword>
<feature type="domain" description="DUF397" evidence="1">
    <location>
        <begin position="10"/>
        <end position="38"/>
    </location>
</feature>
<organism evidence="2 3">
    <name type="scientific">Sinosporangium album</name>
    <dbReference type="NCBI Taxonomy" id="504805"/>
    <lineage>
        <taxon>Bacteria</taxon>
        <taxon>Bacillati</taxon>
        <taxon>Actinomycetota</taxon>
        <taxon>Actinomycetes</taxon>
        <taxon>Streptosporangiales</taxon>
        <taxon>Streptosporangiaceae</taxon>
        <taxon>Sinosporangium</taxon>
    </lineage>
</organism>
<proteinExistence type="predicted"/>
<sequence>MEACWDGTVVHMHETKQYGQGPMLVFTRGEWEAFLGGVAGGGGGSSTFRG</sequence>
<dbReference type="EMBL" id="FNCN01000076">
    <property type="protein sequence ID" value="SDI58299.1"/>
    <property type="molecule type" value="Genomic_DNA"/>
</dbReference>
<dbReference type="Proteomes" id="UP000198923">
    <property type="component" value="Unassembled WGS sequence"/>
</dbReference>
<dbReference type="InterPro" id="IPR007278">
    <property type="entry name" value="DUF397"/>
</dbReference>
<evidence type="ECO:0000313" key="2">
    <source>
        <dbReference type="EMBL" id="SDI58299.1"/>
    </source>
</evidence>
<dbReference type="AlphaFoldDB" id="A0A1G8LRH5"/>
<reference evidence="2 3" key="1">
    <citation type="submission" date="2016-10" db="EMBL/GenBank/DDBJ databases">
        <authorList>
            <person name="de Groot N.N."/>
        </authorList>
    </citation>
    <scope>NUCLEOTIDE SEQUENCE [LARGE SCALE GENOMIC DNA]</scope>
    <source>
        <strain evidence="2 3">CPCC 201354</strain>
    </source>
</reference>